<dbReference type="PROSITE" id="PS51257">
    <property type="entry name" value="PROKAR_LIPOPROTEIN"/>
    <property type="match status" value="1"/>
</dbReference>
<accession>A0A2Z4VD66</accession>
<protein>
    <submittedName>
        <fullName evidence="1">Uncharacterized protein</fullName>
    </submittedName>
</protein>
<reference evidence="2" key="1">
    <citation type="submission" date="2018-06" db="EMBL/GenBank/DDBJ databases">
        <title>The Anaplasma ovis genome reveals a high proportion of pseudogenes.</title>
        <authorList>
            <person name="Liu Z."/>
            <person name="Peasley A.M."/>
            <person name="Yang J."/>
            <person name="Li Y."/>
            <person name="Guan G."/>
            <person name="Luo J."/>
            <person name="Yin H."/>
            <person name="Brayton K.A."/>
        </authorList>
    </citation>
    <scope>NUCLEOTIDE SEQUENCE [LARGE SCALE GENOMIC DNA]</scope>
    <source>
        <strain evidence="2">Haibei</strain>
    </source>
</reference>
<dbReference type="EMBL" id="CP015994">
    <property type="protein sequence ID" value="AWZ18669.1"/>
    <property type="molecule type" value="Genomic_DNA"/>
</dbReference>
<dbReference type="Proteomes" id="UP000259762">
    <property type="component" value="Chromosome"/>
</dbReference>
<dbReference type="KEGG" id="aoh:AOV_03895"/>
<proteinExistence type="predicted"/>
<gene>
    <name evidence="1" type="ORF">AOV_03895</name>
</gene>
<organism evidence="1 2">
    <name type="scientific">Anaplasma ovis str. Haibei</name>
    <dbReference type="NCBI Taxonomy" id="1248439"/>
    <lineage>
        <taxon>Bacteria</taxon>
        <taxon>Pseudomonadati</taxon>
        <taxon>Pseudomonadota</taxon>
        <taxon>Alphaproteobacteria</taxon>
        <taxon>Rickettsiales</taxon>
        <taxon>Anaplasmataceae</taxon>
        <taxon>Anaplasma</taxon>
    </lineage>
</organism>
<sequence length="143" mass="15822">MKPQATFTLLHALCACDALTTALPILGVLSRVGLRCMLNISVTMHDYRDAAADVSQWLFGLRPCTSRADKLSEQRHACAHNSVLPNFVSCNTKLDPIGANFRELWRETSCVKFCSSVPIRSVGMHMKRHIHIAGVDVWCTVAP</sequence>
<evidence type="ECO:0000313" key="2">
    <source>
        <dbReference type="Proteomes" id="UP000259762"/>
    </source>
</evidence>
<name>A0A2Z4VD66_9RICK</name>
<reference evidence="1 2" key="2">
    <citation type="journal article" date="2019" name="BMC Genomics">
        <title>The Anaplasma ovis genome reveals a high proportion of pseudogenes.</title>
        <authorList>
            <person name="Liu Z."/>
            <person name="Peasley A.M."/>
            <person name="Yang J."/>
            <person name="Li Y."/>
            <person name="Guan G."/>
            <person name="Luo J."/>
            <person name="Yin H."/>
            <person name="Brayton K.A."/>
        </authorList>
    </citation>
    <scope>NUCLEOTIDE SEQUENCE [LARGE SCALE GENOMIC DNA]</scope>
    <source>
        <strain evidence="1 2">Haibei</strain>
    </source>
</reference>
<keyword evidence="2" id="KW-1185">Reference proteome</keyword>
<evidence type="ECO:0000313" key="1">
    <source>
        <dbReference type="EMBL" id="AWZ18669.1"/>
    </source>
</evidence>
<dbReference type="AlphaFoldDB" id="A0A2Z4VD66"/>